<feature type="compositionally biased region" description="Basic and acidic residues" evidence="1">
    <location>
        <begin position="1"/>
        <end position="20"/>
    </location>
</feature>
<dbReference type="EMBL" id="JAGGKO010000003">
    <property type="protein sequence ID" value="MBP1955062.1"/>
    <property type="molecule type" value="Genomic_DNA"/>
</dbReference>
<gene>
    <name evidence="2" type="ORF">J2752_001974</name>
</gene>
<evidence type="ECO:0000313" key="3">
    <source>
        <dbReference type="Proteomes" id="UP000765891"/>
    </source>
</evidence>
<name>A0A8T4GR83_9EURY</name>
<feature type="region of interest" description="Disordered" evidence="1">
    <location>
        <begin position="1"/>
        <end position="33"/>
    </location>
</feature>
<accession>A0A8T4GR83</accession>
<sequence length="33" mass="3839">MPRDAQEKMDKLERESHDEYVAMGDVQVGDEDD</sequence>
<protein>
    <submittedName>
        <fullName evidence="2">Uncharacterized protein</fullName>
    </submittedName>
</protein>
<dbReference type="AlphaFoldDB" id="A0A8T4GR83"/>
<evidence type="ECO:0000313" key="2">
    <source>
        <dbReference type="EMBL" id="MBP1955062.1"/>
    </source>
</evidence>
<reference evidence="2" key="1">
    <citation type="submission" date="2021-03" db="EMBL/GenBank/DDBJ databases">
        <title>Genomic Encyclopedia of Type Strains, Phase IV (KMG-IV): sequencing the most valuable type-strain genomes for metagenomic binning, comparative biology and taxonomic classification.</title>
        <authorList>
            <person name="Goeker M."/>
        </authorList>
    </citation>
    <scope>NUCLEOTIDE SEQUENCE</scope>
    <source>
        <strain evidence="2">DSM 22443</strain>
    </source>
</reference>
<comment type="caution">
    <text evidence="2">The sequence shown here is derived from an EMBL/GenBank/DDBJ whole genome shotgun (WGS) entry which is preliminary data.</text>
</comment>
<evidence type="ECO:0000256" key="1">
    <source>
        <dbReference type="SAM" id="MobiDB-lite"/>
    </source>
</evidence>
<organism evidence="2 3">
    <name type="scientific">Halarchaeum rubridurum</name>
    <dbReference type="NCBI Taxonomy" id="489911"/>
    <lineage>
        <taxon>Archaea</taxon>
        <taxon>Methanobacteriati</taxon>
        <taxon>Methanobacteriota</taxon>
        <taxon>Stenosarchaea group</taxon>
        <taxon>Halobacteria</taxon>
        <taxon>Halobacteriales</taxon>
        <taxon>Halobacteriaceae</taxon>
    </lineage>
</organism>
<proteinExistence type="predicted"/>
<dbReference type="Proteomes" id="UP000765891">
    <property type="component" value="Unassembled WGS sequence"/>
</dbReference>